<gene>
    <name evidence="2" type="ORF">WN51_11098</name>
</gene>
<accession>A0A0N0BI05</accession>
<protein>
    <recommendedName>
        <fullName evidence="1">RNA polymerase II elongation factor ELL N-terminal domain-containing protein</fullName>
    </recommendedName>
</protein>
<dbReference type="AlphaFoldDB" id="A0A0N0BI05"/>
<dbReference type="GO" id="GO:0006368">
    <property type="term" value="P:transcription elongation by RNA polymerase II"/>
    <property type="evidence" value="ECO:0007669"/>
    <property type="project" value="InterPro"/>
</dbReference>
<dbReference type="InterPro" id="IPR019464">
    <property type="entry name" value="ELL_N"/>
</dbReference>
<organism evidence="2 3">
    <name type="scientific">Melipona quadrifasciata</name>
    <dbReference type="NCBI Taxonomy" id="166423"/>
    <lineage>
        <taxon>Eukaryota</taxon>
        <taxon>Metazoa</taxon>
        <taxon>Ecdysozoa</taxon>
        <taxon>Arthropoda</taxon>
        <taxon>Hexapoda</taxon>
        <taxon>Insecta</taxon>
        <taxon>Pterygota</taxon>
        <taxon>Neoptera</taxon>
        <taxon>Endopterygota</taxon>
        <taxon>Hymenoptera</taxon>
        <taxon>Apocrita</taxon>
        <taxon>Aculeata</taxon>
        <taxon>Apoidea</taxon>
        <taxon>Anthophila</taxon>
        <taxon>Apidae</taxon>
        <taxon>Melipona</taxon>
    </lineage>
</organism>
<keyword evidence="3" id="KW-1185">Reference proteome</keyword>
<dbReference type="Proteomes" id="UP000053105">
    <property type="component" value="Unassembled WGS sequence"/>
</dbReference>
<proteinExistence type="predicted"/>
<dbReference type="EMBL" id="KQ435742">
    <property type="protein sequence ID" value="KOX76741.1"/>
    <property type="molecule type" value="Genomic_DNA"/>
</dbReference>
<sequence>MAALVAGVQYGLSSHSNFHENKSLIFVKLTDSAQRAIEDFLRNRYLKNKKRREKKGKRDRKIVVQRHHIHVLDLEWDKSWAEHCVQNVNFQRIELLETDDERGKYLWPTIMANYPDFSDFTESATRVFDLYAEYFGT</sequence>
<evidence type="ECO:0000313" key="3">
    <source>
        <dbReference type="Proteomes" id="UP000053105"/>
    </source>
</evidence>
<evidence type="ECO:0000259" key="1">
    <source>
        <dbReference type="Pfam" id="PF10390"/>
    </source>
</evidence>
<name>A0A0N0BI05_9HYME</name>
<dbReference type="OrthoDB" id="6284217at2759"/>
<feature type="domain" description="RNA polymerase II elongation factor ELL N-terminal" evidence="1">
    <location>
        <begin position="9"/>
        <end position="48"/>
    </location>
</feature>
<dbReference type="Pfam" id="PF10390">
    <property type="entry name" value="ELL"/>
    <property type="match status" value="1"/>
</dbReference>
<reference evidence="2 3" key="1">
    <citation type="submission" date="2015-07" db="EMBL/GenBank/DDBJ databases">
        <title>The genome of Melipona quadrifasciata.</title>
        <authorList>
            <person name="Pan H."/>
            <person name="Kapheim K."/>
        </authorList>
    </citation>
    <scope>NUCLEOTIDE SEQUENCE [LARGE SCALE GENOMIC DNA]</scope>
    <source>
        <strain evidence="2">0111107301</strain>
        <tissue evidence="2">Whole body</tissue>
    </source>
</reference>
<dbReference type="STRING" id="166423.A0A0N0BI05"/>
<dbReference type="GO" id="GO:0008023">
    <property type="term" value="C:transcription elongation factor complex"/>
    <property type="evidence" value="ECO:0007669"/>
    <property type="project" value="InterPro"/>
</dbReference>
<evidence type="ECO:0000313" key="2">
    <source>
        <dbReference type="EMBL" id="KOX76741.1"/>
    </source>
</evidence>